<keyword evidence="3" id="KW-0812">Transmembrane</keyword>
<reference evidence="4" key="1">
    <citation type="submission" date="2018-07" db="EMBL/GenBank/DDBJ databases">
        <authorList>
            <consortium name="PulseNet: The National Subtyping Network for Foodborne Disease Surveillance"/>
            <person name="Tarr C.L."/>
            <person name="Trees E."/>
            <person name="Katz L.S."/>
            <person name="Carleton-Romer H.A."/>
            <person name="Stroika S."/>
            <person name="Kucerova Z."/>
            <person name="Roache K.F."/>
            <person name="Sabol A.L."/>
            <person name="Besser J."/>
            <person name="Gerner-Smidt P."/>
        </authorList>
    </citation>
    <scope>NUCLEOTIDE SEQUENCE [LARGE SCALE GENOMIC DNA]</scope>
    <source>
        <strain evidence="4">2015AM-1378</strain>
    </source>
</reference>
<dbReference type="GO" id="GO:0007155">
    <property type="term" value="P:cell adhesion"/>
    <property type="evidence" value="ECO:0007669"/>
    <property type="project" value="InterPro"/>
</dbReference>
<accession>A0A5V2Y402</accession>
<dbReference type="Pfam" id="PF02432">
    <property type="entry name" value="Fimbrial_K88"/>
    <property type="match status" value="1"/>
</dbReference>
<gene>
    <name evidence="4" type="ORF">CQW68_21010</name>
</gene>
<protein>
    <recommendedName>
        <fullName evidence="5">Fimbrial protein</fullName>
    </recommendedName>
</protein>
<keyword evidence="1" id="KW-0732">Signal</keyword>
<sequence>MTCGYLNKSAGDNFAVIPETRIADFSLLFMKYQGIYFMKKTLIALAVAVSAAISGSAMAWTPNGSGGSVELGGTLTPAGKTTPWSVKVGNTSDLDAKIKEGQSVVTIPLNKPALFLGITTTAGKAGFYGQDGISPQIDYSGAVDLDKFKEGLTKVKIPVKDQDQNDIGYMEANFTAGAIQQWREKGTDKVRRNSLYAAKSGDAFYGGVGKNSDGVMSGSLVKDMLDGLDPEIANSAWDHDSVIYAGVTDFKGDWHYQGYYGGGIKKGENIKITLSTPAKGGEALKWYASLPVVVSYQ</sequence>
<evidence type="ECO:0000256" key="2">
    <source>
        <dbReference type="ARBA" id="ARBA00049989"/>
    </source>
</evidence>
<dbReference type="GO" id="GO:0009289">
    <property type="term" value="C:pilus"/>
    <property type="evidence" value="ECO:0007669"/>
    <property type="project" value="InterPro"/>
</dbReference>
<evidence type="ECO:0008006" key="5">
    <source>
        <dbReference type="Google" id="ProtNLM"/>
    </source>
</evidence>
<evidence type="ECO:0000256" key="1">
    <source>
        <dbReference type="ARBA" id="ARBA00022729"/>
    </source>
</evidence>
<dbReference type="InterPro" id="IPR003467">
    <property type="entry name" value="Fimbrial_K88_FaeH"/>
</dbReference>
<dbReference type="Proteomes" id="UP000839917">
    <property type="component" value="Unassembled WGS sequence"/>
</dbReference>
<evidence type="ECO:0000313" key="4">
    <source>
        <dbReference type="EMBL" id="EBT8036119.1"/>
    </source>
</evidence>
<evidence type="ECO:0000256" key="3">
    <source>
        <dbReference type="SAM" id="Phobius"/>
    </source>
</evidence>
<keyword evidence="3" id="KW-1133">Transmembrane helix</keyword>
<feature type="transmembrane region" description="Helical" evidence="3">
    <location>
        <begin position="41"/>
        <end position="60"/>
    </location>
</feature>
<dbReference type="EMBL" id="AAGZYR010000015">
    <property type="protein sequence ID" value="EBT8036119.1"/>
    <property type="molecule type" value="Genomic_DNA"/>
</dbReference>
<comment type="caution">
    <text evidence="4">The sequence shown here is derived from an EMBL/GenBank/DDBJ whole genome shotgun (WGS) entry which is preliminary data.</text>
</comment>
<organism evidence="4">
    <name type="scientific">Salmonella enterica</name>
    <name type="common">Salmonella choleraesuis</name>
    <dbReference type="NCBI Taxonomy" id="28901"/>
    <lineage>
        <taxon>Bacteria</taxon>
        <taxon>Pseudomonadati</taxon>
        <taxon>Pseudomonadota</taxon>
        <taxon>Gammaproteobacteria</taxon>
        <taxon>Enterobacterales</taxon>
        <taxon>Enterobacteriaceae</taxon>
        <taxon>Salmonella</taxon>
    </lineage>
</organism>
<keyword evidence="3" id="KW-0472">Membrane</keyword>
<name>A0A5V2Y402_SALER</name>
<proteinExistence type="inferred from homology"/>
<dbReference type="AlphaFoldDB" id="A0A5V2Y402"/>
<comment type="similarity">
    <text evidence="2">Belongs to the fimbrial K88 protein family.</text>
</comment>